<proteinExistence type="predicted"/>
<gene>
    <name evidence="2" type="ORF">KK078_26055</name>
</gene>
<name>A0AAP2DG44_9BACT</name>
<keyword evidence="1" id="KW-0732">Signal</keyword>
<feature type="signal peptide" evidence="1">
    <location>
        <begin position="1"/>
        <end position="28"/>
    </location>
</feature>
<dbReference type="RefSeq" id="WP_254093275.1">
    <property type="nucleotide sequence ID" value="NZ_JAHESC010000054.1"/>
</dbReference>
<evidence type="ECO:0000313" key="3">
    <source>
        <dbReference type="Proteomes" id="UP001319180"/>
    </source>
</evidence>
<evidence type="ECO:0000256" key="1">
    <source>
        <dbReference type="SAM" id="SignalP"/>
    </source>
</evidence>
<evidence type="ECO:0000313" key="2">
    <source>
        <dbReference type="EMBL" id="MBT1690055.1"/>
    </source>
</evidence>
<comment type="caution">
    <text evidence="2">The sequence shown here is derived from an EMBL/GenBank/DDBJ whole genome shotgun (WGS) entry which is preliminary data.</text>
</comment>
<keyword evidence="2" id="KW-0121">Carboxypeptidase</keyword>
<accession>A0AAP2DG44</accession>
<dbReference type="AlphaFoldDB" id="A0AAP2DG44"/>
<reference evidence="2 3" key="1">
    <citation type="submission" date="2021-05" db="EMBL/GenBank/DDBJ databases">
        <title>A Polyphasic approach of four new species of the genus Ohtaekwangia: Ohtaekwangia histidinii sp. nov., Ohtaekwangia cretensis sp. nov., Ohtaekwangia indiensis sp. nov., Ohtaekwangia reichenbachii sp. nov. from diverse environment.</title>
        <authorList>
            <person name="Octaviana S."/>
        </authorList>
    </citation>
    <scope>NUCLEOTIDE SEQUENCE [LARGE SCALE GENOMIC DNA]</scope>
    <source>
        <strain evidence="2 3">PWU37</strain>
    </source>
</reference>
<dbReference type="Proteomes" id="UP001319180">
    <property type="component" value="Unassembled WGS sequence"/>
</dbReference>
<dbReference type="Gene3D" id="2.60.40.1120">
    <property type="entry name" value="Carboxypeptidase-like, regulatory domain"/>
    <property type="match status" value="1"/>
</dbReference>
<keyword evidence="3" id="KW-1185">Reference proteome</keyword>
<protein>
    <submittedName>
        <fullName evidence="2">Carboxypeptidase regulatory-like domain-containing protein</fullName>
    </submittedName>
</protein>
<keyword evidence="2" id="KW-0378">Hydrolase</keyword>
<dbReference type="GO" id="GO:0004180">
    <property type="term" value="F:carboxypeptidase activity"/>
    <property type="evidence" value="ECO:0007669"/>
    <property type="project" value="UniProtKB-KW"/>
</dbReference>
<sequence length="709" mass="74319">MMYTLQTSLPARLLTFAWLLMLSFVACQNDDTDNPDKPLEQEDPLKPRPAISTRLSGTVVDESGEPLAGVTVRAHGQTVVTGADGAFLFSEVGMPANRGVVAAEKDGYYPAIRGVVPVKDNSTHVRLVLMSDAATHSLDAAAGGDAVLANGSGVTLPPQGIVTADGQAYSGTVNLSVRYLDSSSPGFARVVPGGDMLARRADESTALLYSYGILRVLLTTSAGEPLQLAPGKPATLTVTIPESQRATAPASIPLWYFDEDAGVWVEDGSAVKTGDKYIGTVHHFTDWNCDDPKDRATVIGEVVDCSGNPIQMGEVLAGQSSSDIGNYVTVDNTGGSGQTEFAITVPAETPLFVMVPKPFGLGTGEGGDLVMVPVPPLSPGQVYNVGKIQPHPCPSSASGSFKLAPGERVTSVAFRVTDAGPNEGLGNGVQRIFNPPTAFSFTPFPPEATLSMAITTSSGAVFTKVFETPAAGQNADLGEIDLTDAAGLVTAHGVASCGDTPLNGAAIRASWQGGNATATSNSVGVFSFSVPANTPVVMSVTHEEHMETRSFQSTAGDTYALGVVDLCAPKVFENDFTLNGDGFVNVLHTIPVQGDEGVALGFYSENEDITSIVVQNAANTLSMTLEFENFGVGQRPASVVRQAVVGRNVDDQWTFYVSDPATETGSYTVNVTKYDGPGGRIEGTFEGTFYRDDTVPVTVHGNFRVHRAF</sequence>
<dbReference type="Pfam" id="PF13620">
    <property type="entry name" value="CarboxypepD_reg"/>
    <property type="match status" value="1"/>
</dbReference>
<dbReference type="SUPFAM" id="SSF49464">
    <property type="entry name" value="Carboxypeptidase regulatory domain-like"/>
    <property type="match status" value="1"/>
</dbReference>
<organism evidence="2 3">
    <name type="scientific">Dawidia soli</name>
    <dbReference type="NCBI Taxonomy" id="2782352"/>
    <lineage>
        <taxon>Bacteria</taxon>
        <taxon>Pseudomonadati</taxon>
        <taxon>Bacteroidota</taxon>
        <taxon>Cytophagia</taxon>
        <taxon>Cytophagales</taxon>
        <taxon>Chryseotaleaceae</taxon>
        <taxon>Dawidia</taxon>
    </lineage>
</organism>
<dbReference type="InterPro" id="IPR008969">
    <property type="entry name" value="CarboxyPept-like_regulatory"/>
</dbReference>
<keyword evidence="2" id="KW-0645">Protease</keyword>
<feature type="chain" id="PRO_5042911759" evidence="1">
    <location>
        <begin position="29"/>
        <end position="709"/>
    </location>
</feature>
<dbReference type="EMBL" id="JAHESC010000054">
    <property type="protein sequence ID" value="MBT1690055.1"/>
    <property type="molecule type" value="Genomic_DNA"/>
</dbReference>